<dbReference type="Proteomes" id="UP000294360">
    <property type="component" value="Plasmid 2"/>
</dbReference>
<dbReference type="KEGG" id="mtun:MTUNDRAET4_0017.1"/>
<evidence type="ECO:0000256" key="1">
    <source>
        <dbReference type="SAM" id="MobiDB-lite"/>
    </source>
</evidence>
<accession>A0A4V6IN57</accession>
<organism evidence="2 3">
    <name type="scientific">Methylocella tundrae</name>
    <dbReference type="NCBI Taxonomy" id="227605"/>
    <lineage>
        <taxon>Bacteria</taxon>
        <taxon>Pseudomonadati</taxon>
        <taxon>Pseudomonadota</taxon>
        <taxon>Alphaproteobacteria</taxon>
        <taxon>Hyphomicrobiales</taxon>
        <taxon>Beijerinckiaceae</taxon>
        <taxon>Methylocella</taxon>
    </lineage>
</organism>
<feature type="compositionally biased region" description="Basic and acidic residues" evidence="1">
    <location>
        <begin position="1"/>
        <end position="14"/>
    </location>
</feature>
<geneLocation type="plasmid" evidence="2 3">
    <name>2</name>
</geneLocation>
<gene>
    <name evidence="2" type="ORF">MTUNDRAET4_0017</name>
</gene>
<dbReference type="AlphaFoldDB" id="A0A4V6IN57"/>
<sequence length="72" mass="7715">MPDDLTARAEHDDSSSFATDLPHRLAAPSGRLAGGSKSDTLPRAARWASRPGLSPYFNSHSMMAGMCNLRQA</sequence>
<dbReference type="EMBL" id="LR536451">
    <property type="protein sequence ID" value="VFU16256.1"/>
    <property type="molecule type" value="Genomic_DNA"/>
</dbReference>
<keyword evidence="2" id="KW-0614">Plasmid</keyword>
<proteinExistence type="predicted"/>
<name>A0A4V6IN57_METTU</name>
<evidence type="ECO:0000313" key="2">
    <source>
        <dbReference type="EMBL" id="VFU16256.1"/>
    </source>
</evidence>
<protein>
    <submittedName>
        <fullName evidence="2">Uncharacterized protein</fullName>
    </submittedName>
</protein>
<feature type="region of interest" description="Disordered" evidence="1">
    <location>
        <begin position="1"/>
        <end position="44"/>
    </location>
</feature>
<reference evidence="2 3" key="1">
    <citation type="submission" date="2019-03" db="EMBL/GenBank/DDBJ databases">
        <authorList>
            <person name="Kox A.R. M."/>
        </authorList>
    </citation>
    <scope>NUCLEOTIDE SEQUENCE [LARGE SCALE GENOMIC DNA]</scope>
    <source>
        <strain evidence="2">MTUNDRAET4 annotated genome</strain>
        <plasmid evidence="3">2</plasmid>
    </source>
</reference>
<evidence type="ECO:0000313" key="3">
    <source>
        <dbReference type="Proteomes" id="UP000294360"/>
    </source>
</evidence>